<dbReference type="InterPro" id="IPR002942">
    <property type="entry name" value="S4_RNA-bd"/>
</dbReference>
<organism evidence="7 8">
    <name type="scientific">Candidatus Protoclostridium stercorigallinarum</name>
    <dbReference type="NCBI Taxonomy" id="2838741"/>
    <lineage>
        <taxon>Bacteria</taxon>
        <taxon>Bacillati</taxon>
        <taxon>Bacillota</taxon>
        <taxon>Clostridia</taxon>
        <taxon>Candidatus Protoclostridium</taxon>
    </lineage>
</organism>
<dbReference type="CDD" id="cd00165">
    <property type="entry name" value="S4"/>
    <property type="match status" value="1"/>
</dbReference>
<protein>
    <recommendedName>
        <fullName evidence="5">RQC P-site tRNA stabilizing factor</fullName>
        <shortName evidence="5">RqcP</shortName>
    </recommendedName>
    <alternativeName>
        <fullName evidence="5">Ribosome-associated protein quality control protein P</fullName>
    </alternativeName>
</protein>
<sequence>MRIDKFLKVSRILKRRAVASDACSGGKVSVNGKSVKPAYQVKVGDIVAVGFAGGEVKFRVLSTNEKVSAKDAETLYELV</sequence>
<dbReference type="GO" id="GO:0000049">
    <property type="term" value="F:tRNA binding"/>
    <property type="evidence" value="ECO:0007669"/>
    <property type="project" value="UniProtKB-UniRule"/>
</dbReference>
<dbReference type="GO" id="GO:0043023">
    <property type="term" value="F:ribosomal large subunit binding"/>
    <property type="evidence" value="ECO:0007669"/>
    <property type="project" value="UniProtKB-UniRule"/>
</dbReference>
<dbReference type="GO" id="GO:0072344">
    <property type="term" value="P:rescue of stalled ribosome"/>
    <property type="evidence" value="ECO:0007669"/>
    <property type="project" value="UniProtKB-UniRule"/>
</dbReference>
<evidence type="ECO:0000256" key="5">
    <source>
        <dbReference type="HAMAP-Rule" id="MF_00871"/>
    </source>
</evidence>
<evidence type="ECO:0000256" key="4">
    <source>
        <dbReference type="ARBA" id="ARBA00022917"/>
    </source>
</evidence>
<evidence type="ECO:0000256" key="1">
    <source>
        <dbReference type="ARBA" id="ARBA00022555"/>
    </source>
</evidence>
<evidence type="ECO:0000313" key="8">
    <source>
        <dbReference type="Proteomes" id="UP000823990"/>
    </source>
</evidence>
<proteinExistence type="inferred from homology"/>
<dbReference type="Proteomes" id="UP000823990">
    <property type="component" value="Unassembled WGS sequence"/>
</dbReference>
<dbReference type="HAMAP" id="MF_00871">
    <property type="entry name" value="RqcP"/>
    <property type="match status" value="1"/>
</dbReference>
<evidence type="ECO:0000256" key="3">
    <source>
        <dbReference type="ARBA" id="ARBA00022884"/>
    </source>
</evidence>
<keyword evidence="2 5" id="KW-0699">rRNA-binding</keyword>
<dbReference type="InterPro" id="IPR036986">
    <property type="entry name" value="S4_RNA-bd_sf"/>
</dbReference>
<dbReference type="InterPro" id="IPR025490">
    <property type="entry name" value="RqcP"/>
</dbReference>
<dbReference type="PROSITE" id="PS50889">
    <property type="entry name" value="S4"/>
    <property type="match status" value="1"/>
</dbReference>
<dbReference type="EMBL" id="DXHS01000070">
    <property type="protein sequence ID" value="HIW02551.1"/>
    <property type="molecule type" value="Genomic_DNA"/>
</dbReference>
<dbReference type="SMART" id="SM00363">
    <property type="entry name" value="S4"/>
    <property type="match status" value="1"/>
</dbReference>
<evidence type="ECO:0000259" key="6">
    <source>
        <dbReference type="SMART" id="SM00363"/>
    </source>
</evidence>
<dbReference type="PIRSF" id="PIRSF038881">
    <property type="entry name" value="RNAbp_HP1423"/>
    <property type="match status" value="1"/>
</dbReference>
<comment type="subunit">
    <text evidence="5">Associates with stalled 50S ribosomal subunits. Binds to RqcH, 23S rRNA and the P-site tRNA. Does not require RqcH for association with 50S subunits.</text>
</comment>
<feature type="domain" description="RNA-binding S4" evidence="6">
    <location>
        <begin position="1"/>
        <end position="65"/>
    </location>
</feature>
<evidence type="ECO:0000313" key="7">
    <source>
        <dbReference type="EMBL" id="HIW02551.1"/>
    </source>
</evidence>
<comment type="function">
    <text evidence="5">Key component of the ribosome quality control system (RQC), a ribosome-associated complex that mediates the extraction of incompletely synthesized nascent chains from stalled ribosomes and their subsequent degradation. RqcH recruits Ala-charged tRNA, and with RqcP directs the elongation of stalled nascent chains on 50S ribosomal subunits, leading to non-templated C-terminal alanine extensions (Ala tail). The Ala tail promotes nascent chain degradation. RqcP is associated with the translocation-like movement of the peptidyl-tRNA from the A-site into the P-site.</text>
</comment>
<dbReference type="GO" id="GO:0019843">
    <property type="term" value="F:rRNA binding"/>
    <property type="evidence" value="ECO:0007669"/>
    <property type="project" value="UniProtKB-UniRule"/>
</dbReference>
<keyword evidence="3 5" id="KW-0694">RNA-binding</keyword>
<evidence type="ECO:0000256" key="2">
    <source>
        <dbReference type="ARBA" id="ARBA00022730"/>
    </source>
</evidence>
<dbReference type="Gene3D" id="3.10.290.10">
    <property type="entry name" value="RNA-binding S4 domain"/>
    <property type="match status" value="1"/>
</dbReference>
<reference evidence="7" key="1">
    <citation type="journal article" date="2021" name="PeerJ">
        <title>Extensive microbial diversity within the chicken gut microbiome revealed by metagenomics and culture.</title>
        <authorList>
            <person name="Gilroy R."/>
            <person name="Ravi A."/>
            <person name="Getino M."/>
            <person name="Pursley I."/>
            <person name="Horton D.L."/>
            <person name="Alikhan N.F."/>
            <person name="Baker D."/>
            <person name="Gharbi K."/>
            <person name="Hall N."/>
            <person name="Watson M."/>
            <person name="Adriaenssens E.M."/>
            <person name="Foster-Nyarko E."/>
            <person name="Jarju S."/>
            <person name="Secka A."/>
            <person name="Antonio M."/>
            <person name="Oren A."/>
            <person name="Chaudhuri R.R."/>
            <person name="La Ragione R."/>
            <person name="Hildebrand F."/>
            <person name="Pallen M.J."/>
        </authorList>
    </citation>
    <scope>NUCLEOTIDE SEQUENCE</scope>
    <source>
        <strain evidence="7">12435</strain>
    </source>
</reference>
<dbReference type="AlphaFoldDB" id="A0A9D1Q0C3"/>
<comment type="caution">
    <text evidence="7">The sequence shown here is derived from an EMBL/GenBank/DDBJ whole genome shotgun (WGS) entry which is preliminary data.</text>
</comment>
<keyword evidence="4 5" id="KW-0648">Protein biosynthesis</keyword>
<dbReference type="Pfam" id="PF01479">
    <property type="entry name" value="S4"/>
    <property type="match status" value="1"/>
</dbReference>
<accession>A0A9D1Q0C3</accession>
<keyword evidence="1 5" id="KW-0820">tRNA-binding</keyword>
<name>A0A9D1Q0C3_9FIRM</name>
<dbReference type="SUPFAM" id="SSF55174">
    <property type="entry name" value="Alpha-L RNA-binding motif"/>
    <property type="match status" value="1"/>
</dbReference>
<reference evidence="7" key="2">
    <citation type="submission" date="2021-04" db="EMBL/GenBank/DDBJ databases">
        <authorList>
            <person name="Gilroy R."/>
        </authorList>
    </citation>
    <scope>NUCLEOTIDE SEQUENCE</scope>
    <source>
        <strain evidence="7">12435</strain>
    </source>
</reference>
<comment type="similarity">
    <text evidence="5">Belongs to the RqcP family.</text>
</comment>
<gene>
    <name evidence="5" type="primary">rqcP</name>
    <name evidence="7" type="ORF">H9892_04350</name>
</gene>